<comment type="caution">
    <text evidence="8">The sequence shown here is derived from an EMBL/GenBank/DDBJ whole genome shotgun (WGS) entry which is preliminary data.</text>
</comment>
<dbReference type="InterPro" id="IPR033134">
    <property type="entry name" value="Asp/Glu_racemase_AS_2"/>
</dbReference>
<evidence type="ECO:0000256" key="2">
    <source>
        <dbReference type="ARBA" id="ARBA00013090"/>
    </source>
</evidence>
<dbReference type="GO" id="GO:0008881">
    <property type="term" value="F:glutamate racemase activity"/>
    <property type="evidence" value="ECO:0007669"/>
    <property type="project" value="UniProtKB-EC"/>
</dbReference>
<dbReference type="PANTHER" id="PTHR21198:SF2">
    <property type="entry name" value="GLUTAMATE RACEMASE"/>
    <property type="match status" value="1"/>
</dbReference>
<comment type="function">
    <text evidence="7">Provides the (R)-glutamate required for cell wall biosynthesis.</text>
</comment>
<dbReference type="InterPro" id="IPR015942">
    <property type="entry name" value="Asp/Glu/hydantoin_racemase"/>
</dbReference>
<accession>A0ABU3IBQ9</accession>
<evidence type="ECO:0000313" key="9">
    <source>
        <dbReference type="Proteomes" id="UP001247542"/>
    </source>
</evidence>
<dbReference type="RefSeq" id="WP_313273896.1">
    <property type="nucleotide sequence ID" value="NZ_JASXSX010000002.1"/>
</dbReference>
<feature type="active site" description="Proton donor/acceptor" evidence="7">
    <location>
        <position position="73"/>
    </location>
</feature>
<dbReference type="EC" id="5.1.1.3" evidence="2 7"/>
<dbReference type="InterPro" id="IPR018187">
    <property type="entry name" value="Asp/Glu_racemase_AS_1"/>
</dbReference>
<name>A0ABU3IBQ9_9ACTO</name>
<reference evidence="8 9" key="1">
    <citation type="submission" date="2023-06" db="EMBL/GenBank/DDBJ databases">
        <title>Draft genome sequence of Gleimia hominis type strain CCUG 57540T.</title>
        <authorList>
            <person name="Salva-Serra F."/>
            <person name="Cardew S."/>
            <person name="Jensie Markopoulos S."/>
            <person name="Ohlen M."/>
            <person name="Inganas E."/>
            <person name="Svensson-Stadler L."/>
            <person name="Moore E.R.B."/>
        </authorList>
    </citation>
    <scope>NUCLEOTIDE SEQUENCE [LARGE SCALE GENOMIC DNA]</scope>
    <source>
        <strain evidence="8 9">CCUG 57540</strain>
    </source>
</reference>
<feature type="binding site" evidence="7">
    <location>
        <begin position="74"/>
        <end position="75"/>
    </location>
    <ligand>
        <name>substrate</name>
    </ligand>
</feature>
<feature type="binding site" evidence="7">
    <location>
        <begin position="10"/>
        <end position="11"/>
    </location>
    <ligand>
        <name>substrate</name>
    </ligand>
</feature>
<keyword evidence="3 7" id="KW-0133">Cell shape</keyword>
<feature type="binding site" evidence="7">
    <location>
        <begin position="42"/>
        <end position="43"/>
    </location>
    <ligand>
        <name>substrate</name>
    </ligand>
</feature>
<evidence type="ECO:0000256" key="1">
    <source>
        <dbReference type="ARBA" id="ARBA00001602"/>
    </source>
</evidence>
<dbReference type="PROSITE" id="PS00924">
    <property type="entry name" value="ASP_GLU_RACEMASE_2"/>
    <property type="match status" value="1"/>
</dbReference>
<proteinExistence type="inferred from homology"/>
<evidence type="ECO:0000256" key="4">
    <source>
        <dbReference type="ARBA" id="ARBA00022984"/>
    </source>
</evidence>
<gene>
    <name evidence="7 8" type="primary">murI</name>
    <name evidence="8" type="ORF">QS713_07055</name>
</gene>
<feature type="active site" description="Proton donor/acceptor" evidence="7">
    <location>
        <position position="183"/>
    </location>
</feature>
<evidence type="ECO:0000256" key="6">
    <source>
        <dbReference type="ARBA" id="ARBA00023316"/>
    </source>
</evidence>
<dbReference type="PANTHER" id="PTHR21198">
    <property type="entry name" value="GLUTAMATE RACEMASE"/>
    <property type="match status" value="1"/>
</dbReference>
<protein>
    <recommendedName>
        <fullName evidence="2 7">Glutamate racemase</fullName>
        <ecNumber evidence="2 7">5.1.1.3</ecNumber>
    </recommendedName>
</protein>
<dbReference type="Proteomes" id="UP001247542">
    <property type="component" value="Unassembled WGS sequence"/>
</dbReference>
<dbReference type="HAMAP" id="MF_00258">
    <property type="entry name" value="Glu_racemase"/>
    <property type="match status" value="1"/>
</dbReference>
<sequence>MGNAPIGIFDSGLGGLTVARSVIDKLPRESIVYLGDTRHTPYGDKSLEDVRSLTLRALDELVDRGIKMLVIACNTASAAALPQARDRYDIPVVEVVQPAARRAGALTRNGHVGVLATAATVRSGAYKRAFSAFPGVSLTQQACPQFVPFVERGETTGGRILQIAREYLAPVQAAHVDTVILGCTHYPLLTGVLSYVLGEGVNLVSSSEASADEVYHVLTNREMLRTELDAPSYEFYATGQSESFEPLARRFLGPVVSHVKHLEVRE</sequence>
<dbReference type="Gene3D" id="3.40.50.1860">
    <property type="match status" value="2"/>
</dbReference>
<feature type="binding site" evidence="7">
    <location>
        <begin position="184"/>
        <end position="185"/>
    </location>
    <ligand>
        <name>substrate</name>
    </ligand>
</feature>
<comment type="pathway">
    <text evidence="7">Cell wall biogenesis; peptidoglycan biosynthesis.</text>
</comment>
<evidence type="ECO:0000256" key="5">
    <source>
        <dbReference type="ARBA" id="ARBA00023235"/>
    </source>
</evidence>
<comment type="similarity">
    <text evidence="7">Belongs to the aspartate/glutamate racemases family.</text>
</comment>
<keyword evidence="9" id="KW-1185">Reference proteome</keyword>
<evidence type="ECO:0000256" key="3">
    <source>
        <dbReference type="ARBA" id="ARBA00022960"/>
    </source>
</evidence>
<dbReference type="Pfam" id="PF01177">
    <property type="entry name" value="Asp_Glu_race"/>
    <property type="match status" value="1"/>
</dbReference>
<keyword evidence="5 7" id="KW-0413">Isomerase</keyword>
<dbReference type="PROSITE" id="PS00923">
    <property type="entry name" value="ASP_GLU_RACEMASE_1"/>
    <property type="match status" value="1"/>
</dbReference>
<organism evidence="8 9">
    <name type="scientific">Gleimia hominis</name>
    <dbReference type="NCBI Taxonomy" id="595468"/>
    <lineage>
        <taxon>Bacteria</taxon>
        <taxon>Bacillati</taxon>
        <taxon>Actinomycetota</taxon>
        <taxon>Actinomycetes</taxon>
        <taxon>Actinomycetales</taxon>
        <taxon>Actinomycetaceae</taxon>
        <taxon>Gleimia</taxon>
    </lineage>
</organism>
<dbReference type="InterPro" id="IPR001920">
    <property type="entry name" value="Asp/Glu_race"/>
</dbReference>
<evidence type="ECO:0000256" key="7">
    <source>
        <dbReference type="HAMAP-Rule" id="MF_00258"/>
    </source>
</evidence>
<keyword evidence="6 7" id="KW-0961">Cell wall biogenesis/degradation</keyword>
<dbReference type="InterPro" id="IPR004391">
    <property type="entry name" value="Glu_race"/>
</dbReference>
<dbReference type="SUPFAM" id="SSF53681">
    <property type="entry name" value="Aspartate/glutamate racemase"/>
    <property type="match status" value="2"/>
</dbReference>
<comment type="catalytic activity">
    <reaction evidence="1 7">
        <text>L-glutamate = D-glutamate</text>
        <dbReference type="Rhea" id="RHEA:12813"/>
        <dbReference type="ChEBI" id="CHEBI:29985"/>
        <dbReference type="ChEBI" id="CHEBI:29986"/>
        <dbReference type="EC" id="5.1.1.3"/>
    </reaction>
</comment>
<dbReference type="EMBL" id="JASXSX010000002">
    <property type="protein sequence ID" value="MDT3767816.1"/>
    <property type="molecule type" value="Genomic_DNA"/>
</dbReference>
<dbReference type="NCBIfam" id="TIGR00067">
    <property type="entry name" value="glut_race"/>
    <property type="match status" value="1"/>
</dbReference>
<evidence type="ECO:0000313" key="8">
    <source>
        <dbReference type="EMBL" id="MDT3767816.1"/>
    </source>
</evidence>
<keyword evidence="4 7" id="KW-0573">Peptidoglycan synthesis</keyword>